<dbReference type="InterPro" id="IPR015942">
    <property type="entry name" value="Asp/Glu/hydantoin_racemase"/>
</dbReference>
<dbReference type="EC" id="5.1.1.3" evidence="2 7"/>
<dbReference type="GO" id="GO:0009252">
    <property type="term" value="P:peptidoglycan biosynthetic process"/>
    <property type="evidence" value="ECO:0007669"/>
    <property type="project" value="UniProtKB-UniRule"/>
</dbReference>
<dbReference type="PANTHER" id="PTHR21198">
    <property type="entry name" value="GLUTAMATE RACEMASE"/>
    <property type="match status" value="1"/>
</dbReference>
<dbReference type="FunFam" id="3.40.50.1860:FF:000001">
    <property type="entry name" value="Glutamate racemase"/>
    <property type="match status" value="1"/>
</dbReference>
<keyword evidence="4 7" id="KW-0573">Peptidoglycan synthesis</keyword>
<feature type="binding site" evidence="7">
    <location>
        <begin position="11"/>
        <end position="12"/>
    </location>
    <ligand>
        <name>substrate</name>
    </ligand>
</feature>
<reference evidence="8 9" key="1">
    <citation type="submission" date="2017-02" db="EMBL/GenBank/DDBJ databases">
        <title>Whole genome sequencing of Helicobacter bilis strain AAQJH.</title>
        <authorList>
            <person name="Conlan S."/>
            <person name="Thomas P.J."/>
            <person name="Mullikin J."/>
            <person name="Palmore T.N."/>
            <person name="Frank K.M."/>
            <person name="Segre J.A."/>
        </authorList>
    </citation>
    <scope>NUCLEOTIDE SEQUENCE [LARGE SCALE GENOMIC DNA]</scope>
    <source>
        <strain evidence="8 9">AAQJH</strain>
    </source>
</reference>
<gene>
    <name evidence="7" type="primary">murI</name>
    <name evidence="8" type="ORF">XJ32_08380</name>
</gene>
<dbReference type="GO" id="GO:0008360">
    <property type="term" value="P:regulation of cell shape"/>
    <property type="evidence" value="ECO:0007669"/>
    <property type="project" value="UniProtKB-KW"/>
</dbReference>
<evidence type="ECO:0000256" key="4">
    <source>
        <dbReference type="ARBA" id="ARBA00022984"/>
    </source>
</evidence>
<comment type="pathway">
    <text evidence="7">Cell wall biogenesis; peptidoglycan biosynthesis.</text>
</comment>
<dbReference type="Proteomes" id="UP000188298">
    <property type="component" value="Chromosome"/>
</dbReference>
<dbReference type="RefSeq" id="WP_077389030.1">
    <property type="nucleotide sequence ID" value="NZ_CP019645.1"/>
</dbReference>
<proteinExistence type="inferred from homology"/>
<feature type="binding site" evidence="7">
    <location>
        <begin position="185"/>
        <end position="186"/>
    </location>
    <ligand>
        <name>substrate</name>
    </ligand>
</feature>
<evidence type="ECO:0000256" key="7">
    <source>
        <dbReference type="HAMAP-Rule" id="MF_00258"/>
    </source>
</evidence>
<keyword evidence="6 7" id="KW-0961">Cell wall biogenesis/degradation</keyword>
<dbReference type="KEGG" id="hbl:XJ32_08380"/>
<evidence type="ECO:0000313" key="8">
    <source>
        <dbReference type="EMBL" id="AQQ60108.1"/>
    </source>
</evidence>
<dbReference type="InterPro" id="IPR004391">
    <property type="entry name" value="Glu_race"/>
</dbReference>
<feature type="active site" description="Proton donor/acceptor" evidence="7">
    <location>
        <position position="74"/>
    </location>
</feature>
<dbReference type="InterPro" id="IPR018187">
    <property type="entry name" value="Asp/Glu_racemase_AS_1"/>
</dbReference>
<comment type="catalytic activity">
    <reaction evidence="1 7">
        <text>L-glutamate = D-glutamate</text>
        <dbReference type="Rhea" id="RHEA:12813"/>
        <dbReference type="ChEBI" id="CHEBI:29985"/>
        <dbReference type="ChEBI" id="CHEBI:29986"/>
        <dbReference type="EC" id="5.1.1.3"/>
    </reaction>
</comment>
<keyword evidence="3 7" id="KW-0133">Cell shape</keyword>
<evidence type="ECO:0000256" key="1">
    <source>
        <dbReference type="ARBA" id="ARBA00001602"/>
    </source>
</evidence>
<dbReference type="UniPathway" id="UPA00219"/>
<accession>A0A1Q2LI62</accession>
<dbReference type="Pfam" id="PF01177">
    <property type="entry name" value="Asp_Glu_race"/>
    <property type="match status" value="1"/>
</dbReference>
<evidence type="ECO:0000256" key="6">
    <source>
        <dbReference type="ARBA" id="ARBA00023316"/>
    </source>
</evidence>
<dbReference type="EMBL" id="CP019645">
    <property type="protein sequence ID" value="AQQ60108.1"/>
    <property type="molecule type" value="Genomic_DNA"/>
</dbReference>
<evidence type="ECO:0000256" key="5">
    <source>
        <dbReference type="ARBA" id="ARBA00023235"/>
    </source>
</evidence>
<dbReference type="PROSITE" id="PS00923">
    <property type="entry name" value="ASP_GLU_RACEMASE_1"/>
    <property type="match status" value="1"/>
</dbReference>
<sequence length="258" mass="28687">MQTINNIGIFDSGAGGLTVLKSLIEEVGFNHIVYYGDTARVPYGNKDTETIRRFSLEALEFFSNFGLDLLVVACNTASAHALHAMQECSKIPIIGVIESGIAALTQQHIAKDKHILVIATEATIKSDNYAKSLRNLGYTNITSLATNLFVSLVEEHVFSGEVVDSVLRHYFPPTLKPDVVILGCTHFPLLLLPMQRYFGSDVKFIHSGEAIACYVREHFKIEKNSKNLIDFFASDNVAKLKSTAKLWLKEGTYIMNER</sequence>
<dbReference type="PROSITE" id="PS00924">
    <property type="entry name" value="ASP_GLU_RACEMASE_2"/>
    <property type="match status" value="1"/>
</dbReference>
<feature type="binding site" evidence="7">
    <location>
        <begin position="43"/>
        <end position="44"/>
    </location>
    <ligand>
        <name>substrate</name>
    </ligand>
</feature>
<keyword evidence="5 7" id="KW-0413">Isomerase</keyword>
<evidence type="ECO:0000313" key="9">
    <source>
        <dbReference type="Proteomes" id="UP000188298"/>
    </source>
</evidence>
<comment type="similarity">
    <text evidence="7">Belongs to the aspartate/glutamate racemases family.</text>
</comment>
<dbReference type="PANTHER" id="PTHR21198:SF2">
    <property type="entry name" value="GLUTAMATE RACEMASE"/>
    <property type="match status" value="1"/>
</dbReference>
<protein>
    <recommendedName>
        <fullName evidence="2 7">Glutamate racemase</fullName>
        <ecNumber evidence="2 7">5.1.1.3</ecNumber>
    </recommendedName>
</protein>
<organism evidence="8 9">
    <name type="scientific">Helicobacter bilis</name>
    <dbReference type="NCBI Taxonomy" id="37372"/>
    <lineage>
        <taxon>Bacteria</taxon>
        <taxon>Pseudomonadati</taxon>
        <taxon>Campylobacterota</taxon>
        <taxon>Epsilonproteobacteria</taxon>
        <taxon>Campylobacterales</taxon>
        <taxon>Helicobacteraceae</taxon>
        <taxon>Helicobacter</taxon>
    </lineage>
</organism>
<dbReference type="Gene3D" id="3.40.50.1860">
    <property type="match status" value="2"/>
</dbReference>
<dbReference type="GO" id="GO:0008881">
    <property type="term" value="F:glutamate racemase activity"/>
    <property type="evidence" value="ECO:0007669"/>
    <property type="project" value="UniProtKB-UniRule"/>
</dbReference>
<evidence type="ECO:0000256" key="3">
    <source>
        <dbReference type="ARBA" id="ARBA00022960"/>
    </source>
</evidence>
<dbReference type="HAMAP" id="MF_00258">
    <property type="entry name" value="Glu_racemase"/>
    <property type="match status" value="1"/>
</dbReference>
<comment type="function">
    <text evidence="7">Provides the (R)-glutamate required for cell wall biosynthesis.</text>
</comment>
<name>A0A1Q2LI62_9HELI</name>
<feature type="active site" description="Proton donor/acceptor" evidence="7">
    <location>
        <position position="184"/>
    </location>
</feature>
<dbReference type="SUPFAM" id="SSF53681">
    <property type="entry name" value="Aspartate/glutamate racemase"/>
    <property type="match status" value="2"/>
</dbReference>
<dbReference type="InterPro" id="IPR001920">
    <property type="entry name" value="Asp/Glu_race"/>
</dbReference>
<dbReference type="GO" id="GO:0071555">
    <property type="term" value="P:cell wall organization"/>
    <property type="evidence" value="ECO:0007669"/>
    <property type="project" value="UniProtKB-KW"/>
</dbReference>
<feature type="binding site" evidence="7">
    <location>
        <begin position="75"/>
        <end position="76"/>
    </location>
    <ligand>
        <name>substrate</name>
    </ligand>
</feature>
<evidence type="ECO:0000256" key="2">
    <source>
        <dbReference type="ARBA" id="ARBA00013090"/>
    </source>
</evidence>
<dbReference type="AlphaFoldDB" id="A0A1Q2LI62"/>
<dbReference type="InterPro" id="IPR033134">
    <property type="entry name" value="Asp/Glu_racemase_AS_2"/>
</dbReference>
<dbReference type="NCBIfam" id="TIGR00067">
    <property type="entry name" value="glut_race"/>
    <property type="match status" value="1"/>
</dbReference>